<protein>
    <submittedName>
        <fullName evidence="2">Uncharacterized protein</fullName>
    </submittedName>
</protein>
<keyword evidence="3" id="KW-1185">Reference proteome</keyword>
<feature type="compositionally biased region" description="Basic and acidic residues" evidence="1">
    <location>
        <begin position="44"/>
        <end position="70"/>
    </location>
</feature>
<feature type="region of interest" description="Disordered" evidence="1">
    <location>
        <begin position="35"/>
        <end position="160"/>
    </location>
</feature>
<dbReference type="EMBL" id="CM029037">
    <property type="protein sequence ID" value="KAG2660445.1"/>
    <property type="molecule type" value="Genomic_DNA"/>
</dbReference>
<feature type="compositionally biased region" description="Polar residues" evidence="1">
    <location>
        <begin position="566"/>
        <end position="580"/>
    </location>
</feature>
<feature type="compositionally biased region" description="Polar residues" evidence="1">
    <location>
        <begin position="283"/>
        <end position="296"/>
    </location>
</feature>
<accession>A0A8T0XMU5</accession>
<reference evidence="2" key="1">
    <citation type="submission" date="2020-05" db="EMBL/GenBank/DDBJ databases">
        <title>WGS assembly of Panicum virgatum.</title>
        <authorList>
            <person name="Lovell J.T."/>
            <person name="Jenkins J."/>
            <person name="Shu S."/>
            <person name="Juenger T.E."/>
            <person name="Schmutz J."/>
        </authorList>
    </citation>
    <scope>NUCLEOTIDE SEQUENCE</scope>
    <source>
        <strain evidence="2">AP13</strain>
    </source>
</reference>
<dbReference type="Proteomes" id="UP000823388">
    <property type="component" value="Chromosome 1K"/>
</dbReference>
<name>A0A8T0XMU5_PANVG</name>
<evidence type="ECO:0000313" key="2">
    <source>
        <dbReference type="EMBL" id="KAG2660445.1"/>
    </source>
</evidence>
<feature type="compositionally biased region" description="Polar residues" evidence="1">
    <location>
        <begin position="177"/>
        <end position="211"/>
    </location>
</feature>
<evidence type="ECO:0000313" key="3">
    <source>
        <dbReference type="Proteomes" id="UP000823388"/>
    </source>
</evidence>
<evidence type="ECO:0000256" key="1">
    <source>
        <dbReference type="SAM" id="MobiDB-lite"/>
    </source>
</evidence>
<sequence>MSVACRPLFPPPSTPADETLWAGVGHAGVRFQLASMTGLSMPKPSDRRGGERKFGAAGARRDARLDRRSDTTVPGPAGAESVASPPGVGPAPDKLVKALDPPPGKESTGEGALCRRGGKAPGFCTGVVPPRRHGLQESIQRSDTPRPAAPGLTRLIPTGTCRRPVPLLRLVPTAGLQPQPTATATSAPRQFSPAHSTPALHQSACSLSPQPHQRHRRVAADRTRGRSRPAGSVPTGRYRPRTAPTPVGTDRARLQRRSVATARPVGSATAPRSRFPRLPTGAGRTNASSCSSTPRQASSGTEGAPGGAAGGKRATISAGTSATTTREVVIPSAPIAAGRTAGHGAPMEPMSAPSTRPELQRLPMLPKSCRSTGAWAHRGACSEQASRRRPQGMDTARQAYCPKPLEIPASHFLLLAPAAPPAPARGAARRAQHRVVSTRRRPPPSLPTTAPSPLLLLHGQIHAGVPRHLRRRAAYPSDDGSPGEDATSSVRRTASPSYRKSSRCRASSLTRSAISRAAAYLVSSPTMCSFLHAAVRRPPSRSLKVLHHHSPPPPPLTPAARHHRQYSCTRPRTMTSAPPQ</sequence>
<gene>
    <name evidence="2" type="ORF">PVAP13_1KG438520</name>
</gene>
<proteinExistence type="predicted"/>
<feature type="region of interest" description="Disordered" evidence="1">
    <location>
        <begin position="473"/>
        <end position="502"/>
    </location>
</feature>
<feature type="compositionally biased region" description="Low complexity" evidence="1">
    <location>
        <begin position="314"/>
        <end position="325"/>
    </location>
</feature>
<feature type="region of interest" description="Disordered" evidence="1">
    <location>
        <begin position="177"/>
        <end position="357"/>
    </location>
</feature>
<organism evidence="2 3">
    <name type="scientific">Panicum virgatum</name>
    <name type="common">Blackwell switchgrass</name>
    <dbReference type="NCBI Taxonomy" id="38727"/>
    <lineage>
        <taxon>Eukaryota</taxon>
        <taxon>Viridiplantae</taxon>
        <taxon>Streptophyta</taxon>
        <taxon>Embryophyta</taxon>
        <taxon>Tracheophyta</taxon>
        <taxon>Spermatophyta</taxon>
        <taxon>Magnoliopsida</taxon>
        <taxon>Liliopsida</taxon>
        <taxon>Poales</taxon>
        <taxon>Poaceae</taxon>
        <taxon>PACMAD clade</taxon>
        <taxon>Panicoideae</taxon>
        <taxon>Panicodae</taxon>
        <taxon>Paniceae</taxon>
        <taxon>Panicinae</taxon>
        <taxon>Panicum</taxon>
        <taxon>Panicum sect. Hiantes</taxon>
    </lineage>
</organism>
<feature type="region of interest" description="Disordered" evidence="1">
    <location>
        <begin position="542"/>
        <end position="580"/>
    </location>
</feature>
<comment type="caution">
    <text evidence="2">The sequence shown here is derived from an EMBL/GenBank/DDBJ whole genome shotgun (WGS) entry which is preliminary data.</text>
</comment>
<feature type="compositionally biased region" description="Polar residues" evidence="1">
    <location>
        <begin position="486"/>
        <end position="502"/>
    </location>
</feature>
<dbReference type="AlphaFoldDB" id="A0A8T0XMU5"/>